<protein>
    <submittedName>
        <fullName evidence="2">Uncharacterized protein</fullName>
    </submittedName>
</protein>
<evidence type="ECO:0000313" key="1">
    <source>
        <dbReference type="Proteomes" id="UP000095287"/>
    </source>
</evidence>
<reference evidence="2" key="1">
    <citation type="submission" date="2016-11" db="UniProtKB">
        <authorList>
            <consortium name="WormBaseParasite"/>
        </authorList>
    </citation>
    <scope>IDENTIFICATION</scope>
</reference>
<dbReference type="AlphaFoldDB" id="A0A1I7YQV8"/>
<organism evidence="1 2">
    <name type="scientific">Steinernema glaseri</name>
    <dbReference type="NCBI Taxonomy" id="37863"/>
    <lineage>
        <taxon>Eukaryota</taxon>
        <taxon>Metazoa</taxon>
        <taxon>Ecdysozoa</taxon>
        <taxon>Nematoda</taxon>
        <taxon>Chromadorea</taxon>
        <taxon>Rhabditida</taxon>
        <taxon>Tylenchina</taxon>
        <taxon>Panagrolaimomorpha</taxon>
        <taxon>Strongyloidoidea</taxon>
        <taxon>Steinernematidae</taxon>
        <taxon>Steinernema</taxon>
    </lineage>
</organism>
<dbReference type="WBParaSite" id="L893_g18566.t1">
    <property type="protein sequence ID" value="L893_g18566.t1"/>
    <property type="gene ID" value="L893_g18566"/>
</dbReference>
<keyword evidence="1" id="KW-1185">Reference proteome</keyword>
<accession>A0A1I7YQV8</accession>
<sequence length="115" mass="12700">MAGAHKVTFLPIAVIGRALQCNVAKDRYSIGSSWERISGDIVSDSSLSIHPIGLKGIPEGFGRAVPRAEGSNLLSSVLCTIRFPDSLRTEIKLNHQIPTFLTHHDYRHLPRFLKP</sequence>
<dbReference type="Proteomes" id="UP000095287">
    <property type="component" value="Unplaced"/>
</dbReference>
<evidence type="ECO:0000313" key="2">
    <source>
        <dbReference type="WBParaSite" id="L893_g18566.t1"/>
    </source>
</evidence>
<proteinExistence type="predicted"/>
<name>A0A1I7YQV8_9BILA</name>